<evidence type="ECO:0000313" key="3">
    <source>
        <dbReference type="Proteomes" id="UP001302321"/>
    </source>
</evidence>
<reference evidence="2" key="2">
    <citation type="submission" date="2023-05" db="EMBL/GenBank/DDBJ databases">
        <authorList>
            <consortium name="Lawrence Berkeley National Laboratory"/>
            <person name="Steindorff A."/>
            <person name="Hensen N."/>
            <person name="Bonometti L."/>
            <person name="Westerberg I."/>
            <person name="Brannstrom I.O."/>
            <person name="Guillou S."/>
            <person name="Cros-Aarteil S."/>
            <person name="Calhoun S."/>
            <person name="Haridas S."/>
            <person name="Kuo A."/>
            <person name="Mondo S."/>
            <person name="Pangilinan J."/>
            <person name="Riley R."/>
            <person name="Labutti K."/>
            <person name="Andreopoulos B."/>
            <person name="Lipzen A."/>
            <person name="Chen C."/>
            <person name="Yanf M."/>
            <person name="Daum C."/>
            <person name="Ng V."/>
            <person name="Clum A."/>
            <person name="Ohm R."/>
            <person name="Martin F."/>
            <person name="Silar P."/>
            <person name="Natvig D."/>
            <person name="Lalanne C."/>
            <person name="Gautier V."/>
            <person name="Ament-Velasquez S.L."/>
            <person name="Kruys A."/>
            <person name="Hutchinson M.I."/>
            <person name="Powell A.J."/>
            <person name="Barry K."/>
            <person name="Miller A.N."/>
            <person name="Grigoriev I.V."/>
            <person name="Debuchy R."/>
            <person name="Gladieux P."/>
            <person name="Thoren M.H."/>
            <person name="Johannesson H."/>
        </authorList>
    </citation>
    <scope>NUCLEOTIDE SEQUENCE</scope>
    <source>
        <strain evidence="2">CBS 892.96</strain>
    </source>
</reference>
<evidence type="ECO:0000256" key="1">
    <source>
        <dbReference type="SAM" id="SignalP"/>
    </source>
</evidence>
<accession>A0AAN7AC09</accession>
<feature type="chain" id="PRO_5042999742" evidence="1">
    <location>
        <begin position="24"/>
        <end position="266"/>
    </location>
</feature>
<proteinExistence type="predicted"/>
<dbReference type="EMBL" id="MU866092">
    <property type="protein sequence ID" value="KAK4180954.1"/>
    <property type="molecule type" value="Genomic_DNA"/>
</dbReference>
<reference evidence="2" key="1">
    <citation type="journal article" date="2023" name="Mol. Phylogenet. Evol.">
        <title>Genome-scale phylogeny and comparative genomics of the fungal order Sordariales.</title>
        <authorList>
            <person name="Hensen N."/>
            <person name="Bonometti L."/>
            <person name="Westerberg I."/>
            <person name="Brannstrom I.O."/>
            <person name="Guillou S."/>
            <person name="Cros-Aarteil S."/>
            <person name="Calhoun S."/>
            <person name="Haridas S."/>
            <person name="Kuo A."/>
            <person name="Mondo S."/>
            <person name="Pangilinan J."/>
            <person name="Riley R."/>
            <person name="LaButti K."/>
            <person name="Andreopoulos B."/>
            <person name="Lipzen A."/>
            <person name="Chen C."/>
            <person name="Yan M."/>
            <person name="Daum C."/>
            <person name="Ng V."/>
            <person name="Clum A."/>
            <person name="Steindorff A."/>
            <person name="Ohm R.A."/>
            <person name="Martin F."/>
            <person name="Silar P."/>
            <person name="Natvig D.O."/>
            <person name="Lalanne C."/>
            <person name="Gautier V."/>
            <person name="Ament-Velasquez S.L."/>
            <person name="Kruys A."/>
            <person name="Hutchinson M.I."/>
            <person name="Powell A.J."/>
            <person name="Barry K."/>
            <person name="Miller A.N."/>
            <person name="Grigoriev I.V."/>
            <person name="Debuchy R."/>
            <person name="Gladieux P."/>
            <person name="Hiltunen Thoren M."/>
            <person name="Johannesson H."/>
        </authorList>
    </citation>
    <scope>NUCLEOTIDE SEQUENCE</scope>
    <source>
        <strain evidence="2">CBS 892.96</strain>
    </source>
</reference>
<organism evidence="2 3">
    <name type="scientific">Triangularia setosa</name>
    <dbReference type="NCBI Taxonomy" id="2587417"/>
    <lineage>
        <taxon>Eukaryota</taxon>
        <taxon>Fungi</taxon>
        <taxon>Dikarya</taxon>
        <taxon>Ascomycota</taxon>
        <taxon>Pezizomycotina</taxon>
        <taxon>Sordariomycetes</taxon>
        <taxon>Sordariomycetidae</taxon>
        <taxon>Sordariales</taxon>
        <taxon>Podosporaceae</taxon>
        <taxon>Triangularia</taxon>
    </lineage>
</organism>
<dbReference type="Proteomes" id="UP001302321">
    <property type="component" value="Unassembled WGS sequence"/>
</dbReference>
<evidence type="ECO:0000313" key="2">
    <source>
        <dbReference type="EMBL" id="KAK4180954.1"/>
    </source>
</evidence>
<name>A0AAN7AC09_9PEZI</name>
<keyword evidence="1" id="KW-0732">Signal</keyword>
<dbReference type="AlphaFoldDB" id="A0AAN7AC09"/>
<comment type="caution">
    <text evidence="2">The sequence shown here is derived from an EMBL/GenBank/DDBJ whole genome shotgun (WGS) entry which is preliminary data.</text>
</comment>
<feature type="signal peptide" evidence="1">
    <location>
        <begin position="1"/>
        <end position="23"/>
    </location>
</feature>
<gene>
    <name evidence="2" type="ORF">QBC36DRAFT_176436</name>
</gene>
<sequence>MKQLSIASWLLAGATLLYGGVDAAPGDPIHHLPPSVPRPGEKPGGIEYPLYRPVHSLHALNLTRVWHVHKCLQDWCDNRELIWELGGKIRCKSDHPEGENVMAWICNMGYYRKACSSAMLNEAAKQIIESTSDYMANSPSGHVYYSAERSHSFVFGWDTYCDGSPTCGGYRDPTIVCENQLNSYRDRPAPKAVQYESIVNGYGSVHHDGYQDEGEKRYEEGNVHEDDEEFSKYQHEEVIKSITIEQPPVKNKIWPLTQDGALNQRK</sequence>
<protein>
    <submittedName>
        <fullName evidence="2">Uncharacterized protein</fullName>
    </submittedName>
</protein>
<keyword evidence="3" id="KW-1185">Reference proteome</keyword>